<accession>A0A7X2RTI4</accession>
<organism evidence="2 3">
    <name type="scientific">Pseudomonas karstica</name>
    <dbReference type="NCBI Taxonomy" id="1055468"/>
    <lineage>
        <taxon>Bacteria</taxon>
        <taxon>Pseudomonadati</taxon>
        <taxon>Pseudomonadota</taxon>
        <taxon>Gammaproteobacteria</taxon>
        <taxon>Pseudomonadales</taxon>
        <taxon>Pseudomonadaceae</taxon>
        <taxon>Pseudomonas</taxon>
    </lineage>
</organism>
<proteinExistence type="predicted"/>
<name>A0A7X2RTI4_9PSED</name>
<feature type="compositionally biased region" description="Basic and acidic residues" evidence="1">
    <location>
        <begin position="32"/>
        <end position="64"/>
    </location>
</feature>
<reference evidence="2 3" key="1">
    <citation type="submission" date="2019-11" db="EMBL/GenBank/DDBJ databases">
        <title>Pseudmonas karstica sp. nov. and Pseudomonas spelaei sp. nov. from caves.</title>
        <authorList>
            <person name="Zeman M."/>
        </authorList>
    </citation>
    <scope>NUCLEOTIDE SEQUENCE [LARGE SCALE GENOMIC DNA]</scope>
    <source>
        <strain evidence="2 3">CCM 7891</strain>
    </source>
</reference>
<dbReference type="RefSeq" id="WP_154744373.1">
    <property type="nucleotide sequence ID" value="NZ_JBHSTG010000009.1"/>
</dbReference>
<evidence type="ECO:0000313" key="3">
    <source>
        <dbReference type="Proteomes" id="UP000431485"/>
    </source>
</evidence>
<sequence>MSTDAKDDPQVSDRNDPAIDVGHPAPGNGADAPKDPKPAKDPKARENDYSPDFKPEREPTRETDADIDTPGG</sequence>
<feature type="compositionally biased region" description="Basic and acidic residues" evidence="1">
    <location>
        <begin position="1"/>
        <end position="17"/>
    </location>
</feature>
<gene>
    <name evidence="2" type="ORF">GIR22_16510</name>
</gene>
<evidence type="ECO:0000313" key="2">
    <source>
        <dbReference type="EMBL" id="MTD20731.1"/>
    </source>
</evidence>
<dbReference type="EMBL" id="WLYI01000022">
    <property type="protein sequence ID" value="MTD20731.1"/>
    <property type="molecule type" value="Genomic_DNA"/>
</dbReference>
<evidence type="ECO:0000256" key="1">
    <source>
        <dbReference type="SAM" id="MobiDB-lite"/>
    </source>
</evidence>
<comment type="caution">
    <text evidence="2">The sequence shown here is derived from an EMBL/GenBank/DDBJ whole genome shotgun (WGS) entry which is preliminary data.</text>
</comment>
<dbReference type="AlphaFoldDB" id="A0A7X2RTI4"/>
<protein>
    <submittedName>
        <fullName evidence="2">Uncharacterized protein</fullName>
    </submittedName>
</protein>
<keyword evidence="3" id="KW-1185">Reference proteome</keyword>
<feature type="region of interest" description="Disordered" evidence="1">
    <location>
        <begin position="1"/>
        <end position="72"/>
    </location>
</feature>
<dbReference type="Proteomes" id="UP000431485">
    <property type="component" value="Unassembled WGS sequence"/>
</dbReference>